<dbReference type="GO" id="GO:0051539">
    <property type="term" value="F:4 iron, 4 sulfur cluster binding"/>
    <property type="evidence" value="ECO:0007669"/>
    <property type="project" value="UniProtKB-KW"/>
</dbReference>
<reference evidence="8" key="1">
    <citation type="submission" date="2007-10" db="EMBL/GenBank/DDBJ databases">
        <title>Complete sequence of Desulfococcus oleovorans Hxd3.</title>
        <authorList>
            <consortium name="US DOE Joint Genome Institute"/>
            <person name="Copeland A."/>
            <person name="Lucas S."/>
            <person name="Lapidus A."/>
            <person name="Barry K."/>
            <person name="Glavina del Rio T."/>
            <person name="Dalin E."/>
            <person name="Tice H."/>
            <person name="Pitluck S."/>
            <person name="Kiss H."/>
            <person name="Brettin T."/>
            <person name="Bruce D."/>
            <person name="Detter J.C."/>
            <person name="Han C."/>
            <person name="Schmutz J."/>
            <person name="Larimer F."/>
            <person name="Land M."/>
            <person name="Hauser L."/>
            <person name="Kyrpides N."/>
            <person name="Kim E."/>
            <person name="Wawrik B."/>
            <person name="Richardson P."/>
        </authorList>
    </citation>
    <scope>NUCLEOTIDE SEQUENCE [LARGE SCALE GENOMIC DNA]</scope>
    <source>
        <strain evidence="8">Hxd3</strain>
    </source>
</reference>
<keyword evidence="2" id="KW-0004">4Fe-4S</keyword>
<comment type="cofactor">
    <cofactor evidence="1">
        <name>[4Fe-4S] cluster</name>
        <dbReference type="ChEBI" id="CHEBI:49883"/>
    </cofactor>
</comment>
<keyword evidence="5" id="KW-0408">Iron</keyword>
<dbReference type="KEGG" id="dol:Dole_0964"/>
<name>A8ZWG6_DESOH</name>
<dbReference type="Proteomes" id="UP000008561">
    <property type="component" value="Chromosome"/>
</dbReference>
<evidence type="ECO:0000259" key="7">
    <source>
        <dbReference type="PROSITE" id="PS51918"/>
    </source>
</evidence>
<dbReference type="InterPro" id="IPR005911">
    <property type="entry name" value="YhcC-like"/>
</dbReference>
<dbReference type="SUPFAM" id="SSF102114">
    <property type="entry name" value="Radical SAM enzymes"/>
    <property type="match status" value="1"/>
</dbReference>
<dbReference type="HOGENOM" id="CLU_060920_0_0_7"/>
<dbReference type="Gene3D" id="3.80.30.20">
    <property type="entry name" value="tm_1862 like domain"/>
    <property type="match status" value="1"/>
</dbReference>
<dbReference type="EMBL" id="CP000859">
    <property type="protein sequence ID" value="ABW66774.1"/>
    <property type="molecule type" value="Genomic_DNA"/>
</dbReference>
<keyword evidence="4" id="KW-0479">Metal-binding</keyword>
<dbReference type="eggNOG" id="COG1242">
    <property type="taxonomic scope" value="Bacteria"/>
</dbReference>
<dbReference type="InterPro" id="IPR032432">
    <property type="entry name" value="Radical_SAM_C"/>
</dbReference>
<dbReference type="Pfam" id="PF16199">
    <property type="entry name" value="Radical_SAM_C"/>
    <property type="match status" value="1"/>
</dbReference>
<dbReference type="AlphaFoldDB" id="A8ZWG6"/>
<dbReference type="PANTHER" id="PTHR11135">
    <property type="entry name" value="HISTONE ACETYLTRANSFERASE-RELATED"/>
    <property type="match status" value="1"/>
</dbReference>
<evidence type="ECO:0000256" key="2">
    <source>
        <dbReference type="ARBA" id="ARBA00022485"/>
    </source>
</evidence>
<keyword evidence="9" id="KW-1185">Reference proteome</keyword>
<evidence type="ECO:0000313" key="9">
    <source>
        <dbReference type="Proteomes" id="UP000008561"/>
    </source>
</evidence>
<feature type="domain" description="Radical SAM core" evidence="7">
    <location>
        <begin position="17"/>
        <end position="267"/>
    </location>
</feature>
<dbReference type="SMART" id="SM00729">
    <property type="entry name" value="Elp3"/>
    <property type="match status" value="1"/>
</dbReference>
<organism evidence="8 9">
    <name type="scientific">Desulfosudis oleivorans (strain DSM 6200 / JCM 39069 / Hxd3)</name>
    <name type="common">Desulfococcus oleovorans</name>
    <dbReference type="NCBI Taxonomy" id="96561"/>
    <lineage>
        <taxon>Bacteria</taxon>
        <taxon>Pseudomonadati</taxon>
        <taxon>Thermodesulfobacteriota</taxon>
        <taxon>Desulfobacteria</taxon>
        <taxon>Desulfobacterales</taxon>
        <taxon>Desulfosudaceae</taxon>
        <taxon>Desulfosudis</taxon>
    </lineage>
</organism>
<dbReference type="InterPro" id="IPR039661">
    <property type="entry name" value="ELP3"/>
</dbReference>
<dbReference type="InterPro" id="IPR023404">
    <property type="entry name" value="rSAM_horseshoe"/>
</dbReference>
<dbReference type="PANTHER" id="PTHR11135:SF1">
    <property type="entry name" value="PROTEIN YHCC"/>
    <property type="match status" value="1"/>
</dbReference>
<evidence type="ECO:0000256" key="6">
    <source>
        <dbReference type="ARBA" id="ARBA00023014"/>
    </source>
</evidence>
<dbReference type="InterPro" id="IPR006638">
    <property type="entry name" value="Elp3/MiaA/NifB-like_rSAM"/>
</dbReference>
<dbReference type="OrthoDB" id="9801689at2"/>
<evidence type="ECO:0000256" key="5">
    <source>
        <dbReference type="ARBA" id="ARBA00023004"/>
    </source>
</evidence>
<dbReference type="SFLD" id="SFLDG01091">
    <property type="entry name" value="uncharacterized_CHP01210-like"/>
    <property type="match status" value="1"/>
</dbReference>
<dbReference type="Pfam" id="PF04055">
    <property type="entry name" value="Radical_SAM"/>
    <property type="match status" value="1"/>
</dbReference>
<dbReference type="NCBIfam" id="TIGR01212">
    <property type="entry name" value="TIGR01212 family radical SAM protein"/>
    <property type="match status" value="1"/>
</dbReference>
<evidence type="ECO:0000256" key="3">
    <source>
        <dbReference type="ARBA" id="ARBA00022691"/>
    </source>
</evidence>
<evidence type="ECO:0000256" key="4">
    <source>
        <dbReference type="ARBA" id="ARBA00022723"/>
    </source>
</evidence>
<gene>
    <name evidence="8" type="ordered locus">Dole_0964</name>
</gene>
<proteinExistence type="predicted"/>
<dbReference type="PROSITE" id="PS51918">
    <property type="entry name" value="RADICAL_SAM"/>
    <property type="match status" value="1"/>
</dbReference>
<dbReference type="InterPro" id="IPR007197">
    <property type="entry name" value="rSAM"/>
</dbReference>
<evidence type="ECO:0000256" key="1">
    <source>
        <dbReference type="ARBA" id="ARBA00001966"/>
    </source>
</evidence>
<dbReference type="SFLD" id="SFLDS00029">
    <property type="entry name" value="Radical_SAM"/>
    <property type="match status" value="1"/>
</dbReference>
<dbReference type="SFLD" id="SFLDG01086">
    <property type="entry name" value="elongater_protein-like"/>
    <property type="match status" value="1"/>
</dbReference>
<keyword evidence="3" id="KW-0949">S-adenosyl-L-methionine</keyword>
<protein>
    <submittedName>
        <fullName evidence="8">Conserved hypothetical radical SAM protein</fullName>
    </submittedName>
</protein>
<dbReference type="GO" id="GO:0003824">
    <property type="term" value="F:catalytic activity"/>
    <property type="evidence" value="ECO:0007669"/>
    <property type="project" value="InterPro"/>
</dbReference>
<dbReference type="GO" id="GO:0046872">
    <property type="term" value="F:metal ion binding"/>
    <property type="evidence" value="ECO:0007669"/>
    <property type="project" value="UniProtKB-KW"/>
</dbReference>
<sequence length="311" mass="34236">MMPERRYYDLNRYFRSVFGCRVHKITLDAGFSCPNRDGTLSSGGCIYCNARGSGTGAHARGLSVTDQLLAGRQVMTRRFKAKKFIAYFQAYTNTYAPVDRLKALYDEALAVPDMVGIAVGTRPDCVDDAVLDLLASYAKQHMVWLEIGVQSALDRTLAIINRGHDTACTTSAVQAAVDRGLLVCGHIILGLPGESREEMVETGRYIADLGMAGVKFHVLYVVRGTPLAAMSGNGDYRCMEQQDYVDAVCDVLEVLPPTMVIQRLTGDPHPDELVAPLWTLDKRGTLEAINDTLERRDSWQGKHYKTLPGPG</sequence>
<keyword evidence="6" id="KW-0411">Iron-sulfur</keyword>
<evidence type="ECO:0000313" key="8">
    <source>
        <dbReference type="EMBL" id="ABW66774.1"/>
    </source>
</evidence>
<dbReference type="InterPro" id="IPR058240">
    <property type="entry name" value="rSAM_sf"/>
</dbReference>
<accession>A8ZWG6</accession>